<feature type="compositionally biased region" description="Basic and acidic residues" evidence="1">
    <location>
        <begin position="1"/>
        <end position="13"/>
    </location>
</feature>
<reference evidence="2 3" key="1">
    <citation type="journal article" date="2022" name="Nat. Ecol. Evol.">
        <title>A masculinizing supergene underlies an exaggerated male reproductive morph in a spider.</title>
        <authorList>
            <person name="Hendrickx F."/>
            <person name="De Corte Z."/>
            <person name="Sonet G."/>
            <person name="Van Belleghem S.M."/>
            <person name="Kostlbacher S."/>
            <person name="Vangestel C."/>
        </authorList>
    </citation>
    <scope>NUCLEOTIDE SEQUENCE [LARGE SCALE GENOMIC DNA]</scope>
    <source>
        <strain evidence="2">W744_W776</strain>
    </source>
</reference>
<dbReference type="AlphaFoldDB" id="A0AAV6V1T5"/>
<gene>
    <name evidence="2" type="ORF">JTE90_026137</name>
</gene>
<name>A0AAV6V1T5_9ARAC</name>
<accession>A0AAV6V1T5</accession>
<comment type="caution">
    <text evidence="2">The sequence shown here is derived from an EMBL/GenBank/DDBJ whole genome shotgun (WGS) entry which is preliminary data.</text>
</comment>
<keyword evidence="3" id="KW-1185">Reference proteome</keyword>
<evidence type="ECO:0000313" key="3">
    <source>
        <dbReference type="Proteomes" id="UP000827092"/>
    </source>
</evidence>
<evidence type="ECO:0000256" key="1">
    <source>
        <dbReference type="SAM" id="MobiDB-lite"/>
    </source>
</evidence>
<sequence length="116" mass="13131">MLWKKRGDARGIDKNSGNPINIFVTQQKDRGRVDRNNDPTDNPSLVRGLGIIQSEGKALTTEVAAKWSVCPYPLSPIARPSIKHHLAVLWQVSTMECEKATEEACWQGWKMEEWNV</sequence>
<dbReference type="Proteomes" id="UP000827092">
    <property type="component" value="Unassembled WGS sequence"/>
</dbReference>
<feature type="region of interest" description="Disordered" evidence="1">
    <location>
        <begin position="1"/>
        <end position="20"/>
    </location>
</feature>
<protein>
    <submittedName>
        <fullName evidence="2">Uncharacterized protein</fullName>
    </submittedName>
</protein>
<feature type="compositionally biased region" description="Basic and acidic residues" evidence="1">
    <location>
        <begin position="27"/>
        <end position="38"/>
    </location>
</feature>
<dbReference type="EMBL" id="JAFNEN010000202">
    <property type="protein sequence ID" value="KAG8189836.1"/>
    <property type="molecule type" value="Genomic_DNA"/>
</dbReference>
<feature type="region of interest" description="Disordered" evidence="1">
    <location>
        <begin position="26"/>
        <end position="47"/>
    </location>
</feature>
<organism evidence="2 3">
    <name type="scientific">Oedothorax gibbosus</name>
    <dbReference type="NCBI Taxonomy" id="931172"/>
    <lineage>
        <taxon>Eukaryota</taxon>
        <taxon>Metazoa</taxon>
        <taxon>Ecdysozoa</taxon>
        <taxon>Arthropoda</taxon>
        <taxon>Chelicerata</taxon>
        <taxon>Arachnida</taxon>
        <taxon>Araneae</taxon>
        <taxon>Araneomorphae</taxon>
        <taxon>Entelegynae</taxon>
        <taxon>Araneoidea</taxon>
        <taxon>Linyphiidae</taxon>
        <taxon>Erigoninae</taxon>
        <taxon>Oedothorax</taxon>
    </lineage>
</organism>
<proteinExistence type="predicted"/>
<evidence type="ECO:0000313" key="2">
    <source>
        <dbReference type="EMBL" id="KAG8189836.1"/>
    </source>
</evidence>